<dbReference type="RefSeq" id="WP_136062290.1">
    <property type="nucleotide sequence ID" value="NZ_CAAHFH010000002.1"/>
</dbReference>
<dbReference type="Gene3D" id="3.40.30.10">
    <property type="entry name" value="Glutaredoxin"/>
    <property type="match status" value="1"/>
</dbReference>
<accession>A0A6C2ULJ3</accession>
<evidence type="ECO:0000313" key="2">
    <source>
        <dbReference type="Proteomes" id="UP000346198"/>
    </source>
</evidence>
<gene>
    <name evidence="1" type="ORF">SCARR_02840</name>
</gene>
<organism evidence="1 2">
    <name type="scientific">Pontiella sulfatireligans</name>
    <dbReference type="NCBI Taxonomy" id="2750658"/>
    <lineage>
        <taxon>Bacteria</taxon>
        <taxon>Pseudomonadati</taxon>
        <taxon>Kiritimatiellota</taxon>
        <taxon>Kiritimatiellia</taxon>
        <taxon>Kiritimatiellales</taxon>
        <taxon>Pontiellaceae</taxon>
        <taxon>Pontiella</taxon>
    </lineage>
</organism>
<dbReference type="Proteomes" id="UP000346198">
    <property type="component" value="Unassembled WGS sequence"/>
</dbReference>
<proteinExistence type="predicted"/>
<dbReference type="EMBL" id="CAAHFH010000002">
    <property type="protein sequence ID" value="VGO20773.1"/>
    <property type="molecule type" value="Genomic_DNA"/>
</dbReference>
<protein>
    <submittedName>
        <fullName evidence="1">Uncharacterized protein</fullName>
    </submittedName>
</protein>
<reference evidence="1 2" key="1">
    <citation type="submission" date="2019-04" db="EMBL/GenBank/DDBJ databases">
        <authorList>
            <person name="Van Vliet M D."/>
        </authorList>
    </citation>
    <scope>NUCLEOTIDE SEQUENCE [LARGE SCALE GENOMIC DNA]</scope>
    <source>
        <strain evidence="1 2">F21</strain>
    </source>
</reference>
<dbReference type="AlphaFoldDB" id="A0A6C2ULJ3"/>
<name>A0A6C2ULJ3_9BACT</name>
<sequence>MKKVNATICTGQNCYTKGAALFKQLDNIMSVRIKNSITLTGSDCPGYCAECGASQAPCARVDGRLTTRARPAEVLLTTRECLA</sequence>
<evidence type="ECO:0000313" key="1">
    <source>
        <dbReference type="EMBL" id="VGO20773.1"/>
    </source>
</evidence>
<keyword evidence="2" id="KW-1185">Reference proteome</keyword>